<dbReference type="EMBL" id="QLMA01000003">
    <property type="protein sequence ID" value="RAJ83217.1"/>
    <property type="molecule type" value="Genomic_DNA"/>
</dbReference>
<comment type="caution">
    <text evidence="1">The sequence shown here is derived from an EMBL/GenBank/DDBJ whole genome shotgun (WGS) entry which is preliminary data.</text>
</comment>
<organism evidence="1 2">
    <name type="scientific">Chitinophaga dinghuensis</name>
    <dbReference type="NCBI Taxonomy" id="1539050"/>
    <lineage>
        <taxon>Bacteria</taxon>
        <taxon>Pseudomonadati</taxon>
        <taxon>Bacteroidota</taxon>
        <taxon>Chitinophagia</taxon>
        <taxon>Chitinophagales</taxon>
        <taxon>Chitinophagaceae</taxon>
        <taxon>Chitinophaga</taxon>
    </lineage>
</organism>
<accession>A0A327W1P9</accession>
<dbReference type="Proteomes" id="UP000249819">
    <property type="component" value="Unassembled WGS sequence"/>
</dbReference>
<keyword evidence="2" id="KW-1185">Reference proteome</keyword>
<reference evidence="1 2" key="1">
    <citation type="submission" date="2018-06" db="EMBL/GenBank/DDBJ databases">
        <title>Genomic Encyclopedia of Archaeal and Bacterial Type Strains, Phase II (KMG-II): from individual species to whole genera.</title>
        <authorList>
            <person name="Goeker M."/>
        </authorList>
    </citation>
    <scope>NUCLEOTIDE SEQUENCE [LARGE SCALE GENOMIC DNA]</scope>
    <source>
        <strain evidence="1 2">DSM 29821</strain>
    </source>
</reference>
<name>A0A327W1P9_9BACT</name>
<evidence type="ECO:0000313" key="2">
    <source>
        <dbReference type="Proteomes" id="UP000249819"/>
    </source>
</evidence>
<gene>
    <name evidence="1" type="ORF">CLV59_103178</name>
</gene>
<dbReference type="AlphaFoldDB" id="A0A327W1P9"/>
<sequence length="558" mass="58561">MLLGGLAMVASQANAQLKVGTNPTKVEKSAILELESDKQGLLLPRIADTSAMTNLNPPNGMIIFLTKAGQEGLYVRDNYTWSRLQKGGQSWDILGNALDATKNPFVGSTNNVPFVLKGNNVEGLRIDNGNVTVSNGITIKNLQNDAAAVNGMMVDPTTGVVSWRQFGTAAFVDAFGINGDKTPDFNLEVPTGAPYKFVAPSAGHLQLSIPNQTGDGTTTAGLLTLADWQKFNANAQYLVVANFNNTSSQYGIVIDSTSIPGNKRFYLTAADANNPGGVSIANQTFAGEKTFMDKITAQAGLDVTNGDGNFSNNVTVTKNVTVNGDLTANGNATIVKDVTLPGIQTSTDANDNTVLILDGANKVVKKALPASAFTPVTYDKAHTGTDLDVQYDGTANKVTVSVPYAGYGGQTVVGGLVSNVKQPIFGQKDFDSTISVKTNALVGATGVPTSTLQVQGSVSMAIKEVTSSYTLTVNDYTVVVKSAAIANVTLPSAASVPGRIYVIKKAPSGGANNIDNEVDVKTSGADNIEGGNVYPIYNDWTFITVQSNGVDTWYIIKK</sequence>
<evidence type="ECO:0000313" key="1">
    <source>
        <dbReference type="EMBL" id="RAJ83217.1"/>
    </source>
</evidence>
<proteinExistence type="predicted"/>
<protein>
    <submittedName>
        <fullName evidence="1">Uncharacterized protein</fullName>
    </submittedName>
</protein>